<gene>
    <name evidence="1" type="ORF">SEMRO_945_G223040.1</name>
</gene>
<sequence>SDEAEDGAPRGVGYFRCGLNLRYPQFSNEMILEKDLKFWDSVSGELYSYTDWHAESNLMAPAIPGKLLVWKVGIFTYNYEPIFDDILECWFSRSNERDPAAPLEDAEEDFEDSNA</sequence>
<proteinExistence type="predicted"/>
<comment type="caution">
    <text evidence="1">The sequence shown here is derived from an EMBL/GenBank/DDBJ whole genome shotgun (WGS) entry which is preliminary data.</text>
</comment>
<evidence type="ECO:0000313" key="1">
    <source>
        <dbReference type="EMBL" id="CAB9518556.1"/>
    </source>
</evidence>
<keyword evidence="2" id="KW-1185">Reference proteome</keyword>
<dbReference type="EMBL" id="CAICTM010000943">
    <property type="protein sequence ID" value="CAB9518556.1"/>
    <property type="molecule type" value="Genomic_DNA"/>
</dbReference>
<dbReference type="AlphaFoldDB" id="A0A9N8EBX5"/>
<accession>A0A9N8EBX5</accession>
<protein>
    <submittedName>
        <fullName evidence="1">Uncharacterized protein</fullName>
    </submittedName>
</protein>
<evidence type="ECO:0000313" key="2">
    <source>
        <dbReference type="Proteomes" id="UP001153069"/>
    </source>
</evidence>
<dbReference type="Proteomes" id="UP001153069">
    <property type="component" value="Unassembled WGS sequence"/>
</dbReference>
<organism evidence="1 2">
    <name type="scientific">Seminavis robusta</name>
    <dbReference type="NCBI Taxonomy" id="568900"/>
    <lineage>
        <taxon>Eukaryota</taxon>
        <taxon>Sar</taxon>
        <taxon>Stramenopiles</taxon>
        <taxon>Ochrophyta</taxon>
        <taxon>Bacillariophyta</taxon>
        <taxon>Bacillariophyceae</taxon>
        <taxon>Bacillariophycidae</taxon>
        <taxon>Naviculales</taxon>
        <taxon>Naviculaceae</taxon>
        <taxon>Seminavis</taxon>
    </lineage>
</organism>
<name>A0A9N8EBX5_9STRA</name>
<reference evidence="1" key="1">
    <citation type="submission" date="2020-06" db="EMBL/GenBank/DDBJ databases">
        <authorList>
            <consortium name="Plant Systems Biology data submission"/>
        </authorList>
    </citation>
    <scope>NUCLEOTIDE SEQUENCE</scope>
    <source>
        <strain evidence="1">D6</strain>
    </source>
</reference>
<feature type="non-terminal residue" evidence="1">
    <location>
        <position position="1"/>
    </location>
</feature>